<feature type="signal peptide" evidence="1">
    <location>
        <begin position="1"/>
        <end position="24"/>
    </location>
</feature>
<evidence type="ECO:0000313" key="3">
    <source>
        <dbReference type="Proteomes" id="UP001055101"/>
    </source>
</evidence>
<dbReference type="RefSeq" id="WP_238230434.1">
    <property type="nucleotide sequence ID" value="NZ_BPRA01000001.1"/>
</dbReference>
<reference evidence="2" key="1">
    <citation type="journal article" date="2021" name="Front. Microbiol.">
        <title>Comprehensive Comparative Genomics and Phenotyping of Methylobacterium Species.</title>
        <authorList>
            <person name="Alessa O."/>
            <person name="Ogura Y."/>
            <person name="Fujitani Y."/>
            <person name="Takami H."/>
            <person name="Hayashi T."/>
            <person name="Sahin N."/>
            <person name="Tani A."/>
        </authorList>
    </citation>
    <scope>NUCLEOTIDE SEQUENCE</scope>
    <source>
        <strain evidence="2">DSM 23674</strain>
    </source>
</reference>
<organism evidence="2 3">
    <name type="scientific">Methylobacterium thuringiense</name>
    <dbReference type="NCBI Taxonomy" id="1003091"/>
    <lineage>
        <taxon>Bacteria</taxon>
        <taxon>Pseudomonadati</taxon>
        <taxon>Pseudomonadota</taxon>
        <taxon>Alphaproteobacteria</taxon>
        <taxon>Hyphomicrobiales</taxon>
        <taxon>Methylobacteriaceae</taxon>
        <taxon>Methylobacterium</taxon>
    </lineage>
</organism>
<comment type="caution">
    <text evidence="2">The sequence shown here is derived from an EMBL/GenBank/DDBJ whole genome shotgun (WGS) entry which is preliminary data.</text>
</comment>
<sequence length="217" mass="24518">MKRVFQILICLLIAYAYNLRSASASNIFLCDSNLRSFRIYSDAYVLEESQGPSEPKVKLLTETILPNQPPLKKSESDLTPEEMEQIKSKFVPIGLKCPDKPGEGLLELIKKNQHGMISRARFYTKVKTVYRVTLEAAVPNGRFEMVKDVIAANDPSGEDLEFAIKATKNVDPIRDKVCEGPNDNKQKFKSLMESNLKYLKNAGSMDKNINQDPMQIK</sequence>
<protein>
    <submittedName>
        <fullName evidence="2">Uncharacterized protein</fullName>
    </submittedName>
</protein>
<dbReference type="EMBL" id="BPRA01000001">
    <property type="protein sequence ID" value="GJE53809.1"/>
    <property type="molecule type" value="Genomic_DNA"/>
</dbReference>
<accession>A0ABQ4TI00</accession>
<keyword evidence="3" id="KW-1185">Reference proteome</keyword>
<keyword evidence="1" id="KW-0732">Signal</keyword>
<proteinExistence type="predicted"/>
<dbReference type="Proteomes" id="UP001055101">
    <property type="component" value="Unassembled WGS sequence"/>
</dbReference>
<gene>
    <name evidence="2" type="ORF">EKPJFOCH_0277</name>
</gene>
<name>A0ABQ4TI00_9HYPH</name>
<feature type="chain" id="PRO_5046220796" evidence="1">
    <location>
        <begin position="25"/>
        <end position="217"/>
    </location>
</feature>
<reference evidence="2" key="2">
    <citation type="submission" date="2021-08" db="EMBL/GenBank/DDBJ databases">
        <authorList>
            <person name="Tani A."/>
            <person name="Ola A."/>
            <person name="Ogura Y."/>
            <person name="Katsura K."/>
            <person name="Hayashi T."/>
        </authorList>
    </citation>
    <scope>NUCLEOTIDE SEQUENCE</scope>
    <source>
        <strain evidence="2">DSM 23674</strain>
    </source>
</reference>
<evidence type="ECO:0000313" key="2">
    <source>
        <dbReference type="EMBL" id="GJE53809.1"/>
    </source>
</evidence>
<evidence type="ECO:0000256" key="1">
    <source>
        <dbReference type="SAM" id="SignalP"/>
    </source>
</evidence>